<sequence>MTRLPFALSVGPRSGPESKGDPVPAALSSCESASYQALNDYFDRIYVLTLRRATDRHPAFARALAGLDYEVVYGLDQAELDLADLEARGLYDDRTARRVHRYGRGVTLGHVACVLSHALIWRRILDEGHERVLVFEDDAEPIPGALEHAPAVLAQLPRSFELAYLGYDRHETVTLRRRLDQAAYVALAAVRLIRWTPREAMNLLPRPYSPNLRRAGQHDFTHAYALTAPAARKLLAGQTPVIQNVDTGITRLILRGELEAYVSEPKLFRQRGTASYVKGEL</sequence>
<name>A0ABM7WV90_9BACT</name>
<feature type="domain" description="Glycosyl transferase family 25" evidence="2">
    <location>
        <begin position="44"/>
        <end position="247"/>
    </location>
</feature>
<evidence type="ECO:0000259" key="2">
    <source>
        <dbReference type="Pfam" id="PF01755"/>
    </source>
</evidence>
<dbReference type="CDD" id="cd06532">
    <property type="entry name" value="Glyco_transf_25"/>
    <property type="match status" value="1"/>
</dbReference>
<dbReference type="InterPro" id="IPR002654">
    <property type="entry name" value="Glyco_trans_25"/>
</dbReference>
<evidence type="ECO:0000256" key="1">
    <source>
        <dbReference type="SAM" id="MobiDB-lite"/>
    </source>
</evidence>
<dbReference type="Proteomes" id="UP001162891">
    <property type="component" value="Chromosome"/>
</dbReference>
<evidence type="ECO:0000313" key="3">
    <source>
        <dbReference type="EMBL" id="BDG03421.1"/>
    </source>
</evidence>
<keyword evidence="4" id="KW-1185">Reference proteome</keyword>
<dbReference type="EMBL" id="AP025591">
    <property type="protein sequence ID" value="BDG03421.1"/>
    <property type="molecule type" value="Genomic_DNA"/>
</dbReference>
<dbReference type="Pfam" id="PF01755">
    <property type="entry name" value="Glyco_transf_25"/>
    <property type="match status" value="1"/>
</dbReference>
<proteinExistence type="predicted"/>
<reference evidence="4" key="1">
    <citation type="journal article" date="2022" name="Int. J. Syst. Evol. Microbiol.">
        <title>Anaeromyxobacter oryzae sp. nov., Anaeromyxobacter diazotrophicus sp. nov. and Anaeromyxobacter paludicola sp. nov., isolated from paddy soils.</title>
        <authorList>
            <person name="Itoh H."/>
            <person name="Xu Z."/>
            <person name="Mise K."/>
            <person name="Masuda Y."/>
            <person name="Ushijima N."/>
            <person name="Hayakawa C."/>
            <person name="Shiratori Y."/>
            <person name="Senoo K."/>
        </authorList>
    </citation>
    <scope>NUCLEOTIDE SEQUENCE [LARGE SCALE GENOMIC DNA]</scope>
    <source>
        <strain evidence="4">Red232</strain>
    </source>
</reference>
<accession>A0ABM7WV90</accession>
<protein>
    <recommendedName>
        <fullName evidence="2">Glycosyl transferase family 25 domain-containing protein</fullName>
    </recommendedName>
</protein>
<dbReference type="RefSeq" id="WP_248361418.1">
    <property type="nucleotide sequence ID" value="NZ_AP025591.1"/>
</dbReference>
<organism evidence="3 4">
    <name type="scientific">Anaeromyxobacter oryzae</name>
    <dbReference type="NCBI Taxonomy" id="2918170"/>
    <lineage>
        <taxon>Bacteria</taxon>
        <taxon>Pseudomonadati</taxon>
        <taxon>Myxococcota</taxon>
        <taxon>Myxococcia</taxon>
        <taxon>Myxococcales</taxon>
        <taxon>Cystobacterineae</taxon>
        <taxon>Anaeromyxobacteraceae</taxon>
        <taxon>Anaeromyxobacter</taxon>
    </lineage>
</organism>
<feature type="region of interest" description="Disordered" evidence="1">
    <location>
        <begin position="1"/>
        <end position="25"/>
    </location>
</feature>
<evidence type="ECO:0000313" key="4">
    <source>
        <dbReference type="Proteomes" id="UP001162891"/>
    </source>
</evidence>
<gene>
    <name evidence="3" type="ORF">AMOR_24170</name>
</gene>